<evidence type="ECO:0000256" key="1">
    <source>
        <dbReference type="SAM" id="MobiDB-lite"/>
    </source>
</evidence>
<feature type="region of interest" description="Disordered" evidence="1">
    <location>
        <begin position="1"/>
        <end position="22"/>
    </location>
</feature>
<evidence type="ECO:0000313" key="4">
    <source>
        <dbReference type="WBParaSite" id="SCUD_0002132901-mRNA-1"/>
    </source>
</evidence>
<organism evidence="4">
    <name type="scientific">Schistosoma curassoni</name>
    <dbReference type="NCBI Taxonomy" id="6186"/>
    <lineage>
        <taxon>Eukaryota</taxon>
        <taxon>Metazoa</taxon>
        <taxon>Spiralia</taxon>
        <taxon>Lophotrochozoa</taxon>
        <taxon>Platyhelminthes</taxon>
        <taxon>Trematoda</taxon>
        <taxon>Digenea</taxon>
        <taxon>Strigeidida</taxon>
        <taxon>Schistosomatoidea</taxon>
        <taxon>Schistosomatidae</taxon>
        <taxon>Schistosoma</taxon>
    </lineage>
</organism>
<proteinExistence type="predicted"/>
<dbReference type="Proteomes" id="UP000279833">
    <property type="component" value="Unassembled WGS sequence"/>
</dbReference>
<name>A0A183L1X5_9TREM</name>
<dbReference type="AlphaFoldDB" id="A0A183L1X5"/>
<accession>A0A183L1X5</accession>
<dbReference type="EMBL" id="UZAK01046306">
    <property type="protein sequence ID" value="VDP75111.1"/>
    <property type="molecule type" value="Genomic_DNA"/>
</dbReference>
<keyword evidence="3" id="KW-1185">Reference proteome</keyword>
<evidence type="ECO:0000313" key="2">
    <source>
        <dbReference type="EMBL" id="VDP75111.1"/>
    </source>
</evidence>
<dbReference type="STRING" id="6186.A0A183L1X5"/>
<reference evidence="2 3" key="2">
    <citation type="submission" date="2018-11" db="EMBL/GenBank/DDBJ databases">
        <authorList>
            <consortium name="Pathogen Informatics"/>
        </authorList>
    </citation>
    <scope>NUCLEOTIDE SEQUENCE [LARGE SCALE GENOMIC DNA]</scope>
    <source>
        <strain evidence="2">Dakar</strain>
        <strain evidence="3">Dakar, Senegal</strain>
    </source>
</reference>
<dbReference type="WBParaSite" id="SCUD_0002132901-mRNA-1">
    <property type="protein sequence ID" value="SCUD_0002132901-mRNA-1"/>
    <property type="gene ID" value="SCUD_0002132901"/>
</dbReference>
<reference evidence="4" key="1">
    <citation type="submission" date="2016-06" db="UniProtKB">
        <authorList>
            <consortium name="WormBaseParasite"/>
        </authorList>
    </citation>
    <scope>IDENTIFICATION</scope>
</reference>
<evidence type="ECO:0000313" key="3">
    <source>
        <dbReference type="Proteomes" id="UP000279833"/>
    </source>
</evidence>
<protein>
    <submittedName>
        <fullName evidence="2 4">Uncharacterized protein</fullName>
    </submittedName>
</protein>
<feature type="compositionally biased region" description="Basic and acidic residues" evidence="1">
    <location>
        <begin position="13"/>
        <end position="22"/>
    </location>
</feature>
<sequence>MIRHRYNKVGMSRKTDSKNDDRVFGPVFQPDDLVPSTGIGPALPSDLFKQKLNKESESVNYKSPTNFEEIDTIGPLLPGQEIREEWRHLKSGFAAPTPRNPDRCCYLGMAIELTYRDEPIGLYWLRQSFLKVLPCQTSRLKS</sequence>
<gene>
    <name evidence="2" type="ORF">SCUD_LOCUS21326</name>
</gene>